<dbReference type="InterPro" id="IPR011059">
    <property type="entry name" value="Metal-dep_hydrolase_composite"/>
</dbReference>
<name>A0ABW5TT78_9SPHI</name>
<dbReference type="NCBIfam" id="TIGR00857">
    <property type="entry name" value="pyrC_multi"/>
    <property type="match status" value="1"/>
</dbReference>
<accession>A0ABW5TT78</accession>
<keyword evidence="4" id="KW-1185">Reference proteome</keyword>
<sequence length="420" mass="45860">MLNSIIIKSCTIVDPNSKHHNQKCDVLIENGIIVKIGENLTTNADIIDGYGKFLAPGFFDMNVSLGEPGLETKEDFKTGSKAAMAGGFTGLAVMPHNNPVTDSKSQIEFLVNKAKGNLVDIYPYGTISQKREGKDLAEMYDMHQSGAIAFTDGDKAVQDAGLMERALLYAKGFDALVLSYAEDFSIAGKAKMNEGAMSTLLGMKGNPNLAEELMIIRDLYLAAYTDAKVHFSTISTAHAVELIADAKKRGVKVTCDVAAHHLVLTDEAVAGFDSNYKVKPPLRTNIDVDALINGIKDNVIDAVVSQHQPQEIEFKQVEFEIAKYGMIGLQTTLPLLFKAGLTAQQIVGKLSLAPRKILGLQIPEIKEGETANCVLFDSSEWLYETQNNYSKSANSPFLNQKLKGKVWLTCNNQQVYLSNN</sequence>
<dbReference type="PANTHER" id="PTHR43668:SF2">
    <property type="entry name" value="ALLANTOINASE"/>
    <property type="match status" value="1"/>
</dbReference>
<protein>
    <submittedName>
        <fullName evidence="3">Dihydroorotase family protein</fullName>
    </submittedName>
</protein>
<dbReference type="CDD" id="cd01317">
    <property type="entry name" value="DHOase_IIa"/>
    <property type="match status" value="1"/>
</dbReference>
<organism evidence="3 4">
    <name type="scientific">Pedobacter alpinus</name>
    <dbReference type="NCBI Taxonomy" id="1590643"/>
    <lineage>
        <taxon>Bacteria</taxon>
        <taxon>Pseudomonadati</taxon>
        <taxon>Bacteroidota</taxon>
        <taxon>Sphingobacteriia</taxon>
        <taxon>Sphingobacteriales</taxon>
        <taxon>Sphingobacteriaceae</taxon>
        <taxon>Pedobacter</taxon>
    </lineage>
</organism>
<dbReference type="InterPro" id="IPR032466">
    <property type="entry name" value="Metal_Hydrolase"/>
</dbReference>
<dbReference type="InterPro" id="IPR004722">
    <property type="entry name" value="DHOase"/>
</dbReference>
<dbReference type="Gene3D" id="2.30.40.10">
    <property type="entry name" value="Urease, subunit C, domain 1"/>
    <property type="match status" value="1"/>
</dbReference>
<dbReference type="EMBL" id="JBHULV010000028">
    <property type="protein sequence ID" value="MFD2732008.1"/>
    <property type="molecule type" value="Genomic_DNA"/>
</dbReference>
<dbReference type="SUPFAM" id="SSF51338">
    <property type="entry name" value="Composite domain of metallo-dependent hydrolases"/>
    <property type="match status" value="1"/>
</dbReference>
<feature type="domain" description="Dihydroorotase catalytic" evidence="2">
    <location>
        <begin position="51"/>
        <end position="236"/>
    </location>
</feature>
<dbReference type="Gene3D" id="3.20.20.140">
    <property type="entry name" value="Metal-dependent hydrolases"/>
    <property type="match status" value="1"/>
</dbReference>
<dbReference type="RefSeq" id="WP_379043885.1">
    <property type="nucleotide sequence ID" value="NZ_JBHSKW010000032.1"/>
</dbReference>
<dbReference type="InterPro" id="IPR050138">
    <property type="entry name" value="DHOase/Allantoinase_Hydrolase"/>
</dbReference>
<evidence type="ECO:0000313" key="3">
    <source>
        <dbReference type="EMBL" id="MFD2732008.1"/>
    </source>
</evidence>
<comment type="caution">
    <text evidence="3">The sequence shown here is derived from an EMBL/GenBank/DDBJ whole genome shotgun (WGS) entry which is preliminary data.</text>
</comment>
<dbReference type="InterPro" id="IPR024403">
    <property type="entry name" value="DHOase_cat"/>
</dbReference>
<evidence type="ECO:0000313" key="4">
    <source>
        <dbReference type="Proteomes" id="UP001597546"/>
    </source>
</evidence>
<reference evidence="4" key="1">
    <citation type="journal article" date="2019" name="Int. J. Syst. Evol. Microbiol.">
        <title>The Global Catalogue of Microorganisms (GCM) 10K type strain sequencing project: providing services to taxonomists for standard genome sequencing and annotation.</title>
        <authorList>
            <consortium name="The Broad Institute Genomics Platform"/>
            <consortium name="The Broad Institute Genome Sequencing Center for Infectious Disease"/>
            <person name="Wu L."/>
            <person name="Ma J."/>
        </authorList>
    </citation>
    <scope>NUCLEOTIDE SEQUENCE [LARGE SCALE GENOMIC DNA]</scope>
    <source>
        <strain evidence="4">KCTC 42456</strain>
    </source>
</reference>
<gene>
    <name evidence="3" type="ORF">ACFSSE_09850</name>
</gene>
<keyword evidence="1" id="KW-0665">Pyrimidine biosynthesis</keyword>
<evidence type="ECO:0000256" key="1">
    <source>
        <dbReference type="ARBA" id="ARBA00022975"/>
    </source>
</evidence>
<dbReference type="Proteomes" id="UP001597546">
    <property type="component" value="Unassembled WGS sequence"/>
</dbReference>
<proteinExistence type="predicted"/>
<evidence type="ECO:0000259" key="2">
    <source>
        <dbReference type="Pfam" id="PF12890"/>
    </source>
</evidence>
<dbReference type="PANTHER" id="PTHR43668">
    <property type="entry name" value="ALLANTOINASE"/>
    <property type="match status" value="1"/>
</dbReference>
<dbReference type="SUPFAM" id="SSF51556">
    <property type="entry name" value="Metallo-dependent hydrolases"/>
    <property type="match status" value="1"/>
</dbReference>
<dbReference type="Pfam" id="PF12890">
    <property type="entry name" value="DHOase"/>
    <property type="match status" value="1"/>
</dbReference>